<dbReference type="InterPro" id="IPR000542">
    <property type="entry name" value="Carn_acyl_trans"/>
</dbReference>
<dbReference type="GeneTree" id="ENSGT01150000286917"/>
<dbReference type="Gene3D" id="3.30.559.10">
    <property type="entry name" value="Chloramphenicol acetyltransferase-like domain"/>
    <property type="match status" value="1"/>
</dbReference>
<dbReference type="InterPro" id="IPR042231">
    <property type="entry name" value="Cho/carn_acyl_trans_2"/>
</dbReference>
<evidence type="ECO:0000256" key="4">
    <source>
        <dbReference type="PIRSR" id="PIRSR600542-1"/>
    </source>
</evidence>
<reference evidence="6" key="1">
    <citation type="submission" date="2025-08" db="UniProtKB">
        <authorList>
            <consortium name="Ensembl"/>
        </authorList>
    </citation>
    <scope>IDENTIFICATION</scope>
</reference>
<dbReference type="Ensembl" id="ENSSDUT00000026584.1">
    <property type="protein sequence ID" value="ENSSDUP00000026117.1"/>
    <property type="gene ID" value="ENSSDUG00000018733.1"/>
</dbReference>
<dbReference type="AlphaFoldDB" id="A0A3B4V685"/>
<dbReference type="OMA" id="PPITRMM"/>
<dbReference type="GO" id="GO:0019254">
    <property type="term" value="P:carnitine metabolic process, CoA-linked"/>
    <property type="evidence" value="ECO:0007669"/>
    <property type="project" value="TreeGrafter"/>
</dbReference>
<dbReference type="PANTHER" id="PTHR22589">
    <property type="entry name" value="CARNITINE O-ACYLTRANSFERASE"/>
    <property type="match status" value="1"/>
</dbReference>
<evidence type="ECO:0000256" key="2">
    <source>
        <dbReference type="ARBA" id="ARBA00022679"/>
    </source>
</evidence>
<dbReference type="InterPro" id="IPR023213">
    <property type="entry name" value="CAT-like_dom_sf"/>
</dbReference>
<evidence type="ECO:0000259" key="5">
    <source>
        <dbReference type="Pfam" id="PF00755"/>
    </source>
</evidence>
<dbReference type="Proteomes" id="UP000261420">
    <property type="component" value="Unplaced"/>
</dbReference>
<sequence length="625" mass="69861">MVGVVVRLCVAKLGMMKPCTLVKPVAATLVAGRNLTQQNIVPSLPVPPLKQTCELYLSFLEPIVEAEELKQTEILVEEFLKAGGVGERLQRGLERKASNTENWLTDDYVKFEYLDRRKPVVVYSNHGMVLPHMNFRNKQEQIRFAAEIISGCLNVKTMVDNDTLPVEYMGGKPLCMKQYERVLSSCRIPGPKTDTLVFHAKTSNAPKHISVVHNCQFFVLDVYNSDGTLLTVDQLYVQLERICKASPQTTTEPVGILTTQNRDVWSRTYSSLIQDETNKESLSAIERSIFTVCLDRANRQEPDKMRHSAILQILHGGGSQCNSGNRWFDKGLQLIIGEDGTCGANGSHSAADGTACMGLGDHTVPKMTQSHTEPLPLPLPQKLHFKITPEIKKDIEDAKQMARDLNLRVTVFEHFGKNYLKAHKISPDAFVQMALQLAYYRMYQQCCSTFEPASLRMFKLGRVAGIHSNSKASAAFVKAFDDPNIKNSVKVDLLDKAVKAHKWYTHMAINGQAIEGHLLGLRMQTGEENISMPELFTDSSFTKAFNYQISTSQVISKSSSLPCVGPETPDIYDVCYSVLSDRISLIVSRFEPPNTCKEKNAECLIEAMVDALLDMRTMLELQEAV</sequence>
<dbReference type="GO" id="GO:0005777">
    <property type="term" value="C:peroxisome"/>
    <property type="evidence" value="ECO:0007669"/>
    <property type="project" value="TreeGrafter"/>
</dbReference>
<name>A0A3B4V685_SERDU</name>
<dbReference type="Pfam" id="PF00755">
    <property type="entry name" value="Carn_acyltransf"/>
    <property type="match status" value="1"/>
</dbReference>
<accession>A0A3B4V685</accession>
<dbReference type="GO" id="GO:0004092">
    <property type="term" value="F:carnitine O-acetyltransferase activity"/>
    <property type="evidence" value="ECO:0007669"/>
    <property type="project" value="TreeGrafter"/>
</dbReference>
<dbReference type="Gene3D" id="3.30.559.70">
    <property type="entry name" value="Choline/Carnitine o-acyltransferase, domain 2"/>
    <property type="match status" value="1"/>
</dbReference>
<feature type="domain" description="Choline/carnitine acyltransferase" evidence="5">
    <location>
        <begin position="44"/>
        <end position="607"/>
    </location>
</feature>
<keyword evidence="7" id="KW-1185">Reference proteome</keyword>
<feature type="active site" description="Proton acceptor" evidence="4">
    <location>
        <position position="348"/>
    </location>
</feature>
<evidence type="ECO:0000256" key="3">
    <source>
        <dbReference type="ARBA" id="ARBA00023315"/>
    </source>
</evidence>
<protein>
    <submittedName>
        <fullName evidence="6">Carnitine O-acetyltransferase a</fullName>
    </submittedName>
</protein>
<keyword evidence="3" id="KW-0012">Acyltransferase</keyword>
<keyword evidence="2" id="KW-0808">Transferase</keyword>
<dbReference type="FunFam" id="3.30.559.70:FF:000002">
    <property type="entry name" value="Carnitine O-acetyltransferase"/>
    <property type="match status" value="1"/>
</dbReference>
<reference evidence="6" key="2">
    <citation type="submission" date="2025-09" db="UniProtKB">
        <authorList>
            <consortium name="Ensembl"/>
        </authorList>
    </citation>
    <scope>IDENTIFICATION</scope>
</reference>
<evidence type="ECO:0000313" key="7">
    <source>
        <dbReference type="Proteomes" id="UP000261420"/>
    </source>
</evidence>
<dbReference type="STRING" id="41447.ENSSDUP00000026117"/>
<evidence type="ECO:0000313" key="6">
    <source>
        <dbReference type="Ensembl" id="ENSSDUP00000026117.1"/>
    </source>
</evidence>
<dbReference type="InterPro" id="IPR039551">
    <property type="entry name" value="Cho/carn_acyl_trans"/>
</dbReference>
<organism evidence="6 7">
    <name type="scientific">Seriola dumerili</name>
    <name type="common">Greater amberjack</name>
    <name type="synonym">Caranx dumerili</name>
    <dbReference type="NCBI Taxonomy" id="41447"/>
    <lineage>
        <taxon>Eukaryota</taxon>
        <taxon>Metazoa</taxon>
        <taxon>Chordata</taxon>
        <taxon>Craniata</taxon>
        <taxon>Vertebrata</taxon>
        <taxon>Euteleostomi</taxon>
        <taxon>Actinopterygii</taxon>
        <taxon>Neopterygii</taxon>
        <taxon>Teleostei</taxon>
        <taxon>Neoteleostei</taxon>
        <taxon>Acanthomorphata</taxon>
        <taxon>Carangaria</taxon>
        <taxon>Carangiformes</taxon>
        <taxon>Carangidae</taxon>
        <taxon>Seriola</taxon>
    </lineage>
</organism>
<evidence type="ECO:0000256" key="1">
    <source>
        <dbReference type="ARBA" id="ARBA00005232"/>
    </source>
</evidence>
<dbReference type="PANTHER" id="PTHR22589:SF50">
    <property type="entry name" value="CARNITINE O-ACETYLTRANSFERASE"/>
    <property type="match status" value="1"/>
</dbReference>
<proteinExistence type="inferred from homology"/>
<dbReference type="SUPFAM" id="SSF52777">
    <property type="entry name" value="CoA-dependent acyltransferases"/>
    <property type="match status" value="2"/>
</dbReference>
<comment type="similarity">
    <text evidence="1">Belongs to the carnitine/choline acetyltransferase family.</text>
</comment>